<proteinExistence type="predicted"/>
<keyword evidence="2" id="KW-1185">Reference proteome</keyword>
<dbReference type="KEGG" id="vg:65130415"/>
<dbReference type="GeneID" id="65130415"/>
<protein>
    <submittedName>
        <fullName evidence="1">Uncharacterized protein</fullName>
    </submittedName>
</protein>
<evidence type="ECO:0000313" key="2">
    <source>
        <dbReference type="Proteomes" id="UP000594097"/>
    </source>
</evidence>
<evidence type="ECO:0000313" key="1">
    <source>
        <dbReference type="EMBL" id="QOR59803.1"/>
    </source>
</evidence>
<dbReference type="RefSeq" id="YP_010111961.1">
    <property type="nucleotide sequence ID" value="NC_055886.1"/>
</dbReference>
<sequence>MNSVIAGSSFVTSGEVNSLAKGAIALRRSDGKLVTAAADVTKGHMYQFVVGLGNGNIKEGVWLNPIRSTLHKADYKAPAAKTITFSDVAITIGDAYAGCEIAIVITTIPKNSFMADKSLVSTAIISLAPGETEVQAKARIKTELDKLISRLNNIYGDGSLTATPADGTTIDDSLVITGKAGFWFEVGLEGLISGTKTDNGVDIIGNGTSAFVAALEKNEDVAKVGYNPNFIQAYTPYGDIFTTDMSKTYNTYVIHSRSERNHVFDINTLGMEVVQYIAFDSTGTAKTLEAVLAAFDSTGTATTLEAVLAASDSLAEPVVSGD</sequence>
<dbReference type="EMBL" id="MT774393">
    <property type="protein sequence ID" value="QOR59803.1"/>
    <property type="molecule type" value="Genomic_DNA"/>
</dbReference>
<organism evidence="1 2">
    <name type="scientific">uncultured phage cr127_1</name>
    <dbReference type="NCBI Taxonomy" id="2772077"/>
    <lineage>
        <taxon>Viruses</taxon>
        <taxon>Duplodnaviria</taxon>
        <taxon>Heunggongvirae</taxon>
        <taxon>Uroviricota</taxon>
        <taxon>Caudoviricetes</taxon>
        <taxon>Crassvirales</taxon>
        <taxon>Crevaviridae</taxon>
        <taxon>Doltivirinae</taxon>
        <taxon>Kahucivirus</taxon>
        <taxon>Kahucivirus intestinalis</taxon>
    </lineage>
</organism>
<accession>A0A7M1RZD4</accession>
<reference evidence="1 2" key="1">
    <citation type="submission" date="2020-07" db="EMBL/GenBank/DDBJ databases">
        <title>Taxonomic proposal: Crassvirales, a new order of highly abundant and diverse bacterial viruses.</title>
        <authorList>
            <person name="Shkoporov A.N."/>
            <person name="Stockdale S.R."/>
            <person name="Guerin E."/>
            <person name="Ross R.P."/>
            <person name="Hill C."/>
        </authorList>
    </citation>
    <scope>NUCLEOTIDE SEQUENCE [LARGE SCALE GENOMIC DNA]</scope>
</reference>
<dbReference type="Proteomes" id="UP000594097">
    <property type="component" value="Segment"/>
</dbReference>
<name>A0A7M1RZD4_9CAUD</name>